<reference evidence="2" key="1">
    <citation type="submission" date="2025-08" db="UniProtKB">
        <authorList>
            <consortium name="RefSeq"/>
        </authorList>
    </citation>
    <scope>IDENTIFICATION</scope>
</reference>
<keyword evidence="1" id="KW-1185">Reference proteome</keyword>
<dbReference type="GeneID" id="106811565"/>
<proteinExistence type="predicted"/>
<evidence type="ECO:0000313" key="2">
    <source>
        <dbReference type="RefSeq" id="XP_014670721.1"/>
    </source>
</evidence>
<dbReference type="Proteomes" id="UP000695022">
    <property type="component" value="Unplaced"/>
</dbReference>
<evidence type="ECO:0000313" key="1">
    <source>
        <dbReference type="Proteomes" id="UP000695022"/>
    </source>
</evidence>
<name>A0ABM1EEV0_PRICU</name>
<gene>
    <name evidence="2" type="primary">LOC106811565</name>
</gene>
<sequence>MRWTLKTWRSAYSGHKRKLLSPKVTSVSDEGERQGILRGFDIEGDTVTVEIVTGTSAKMLTMTWELFDMLGNEEDIIHGLDKMEVTFPASKSEIVKIREVTDHEKGSK</sequence>
<accession>A0ABM1EEV0</accession>
<protein>
    <submittedName>
        <fullName evidence="2">Uncharacterized protein LOC106811565</fullName>
    </submittedName>
</protein>
<dbReference type="RefSeq" id="XP_014670721.1">
    <property type="nucleotide sequence ID" value="XM_014815235.1"/>
</dbReference>
<organism evidence="1 2">
    <name type="scientific">Priapulus caudatus</name>
    <name type="common">Priapulid worm</name>
    <dbReference type="NCBI Taxonomy" id="37621"/>
    <lineage>
        <taxon>Eukaryota</taxon>
        <taxon>Metazoa</taxon>
        <taxon>Ecdysozoa</taxon>
        <taxon>Scalidophora</taxon>
        <taxon>Priapulida</taxon>
        <taxon>Priapulimorpha</taxon>
        <taxon>Priapulimorphida</taxon>
        <taxon>Priapulidae</taxon>
        <taxon>Priapulus</taxon>
    </lineage>
</organism>